<evidence type="ECO:0000256" key="4">
    <source>
        <dbReference type="ARBA" id="ARBA00023004"/>
    </source>
</evidence>
<proteinExistence type="inferred from homology"/>
<dbReference type="Pfam" id="PF13621">
    <property type="entry name" value="Cupin_8"/>
    <property type="match status" value="1"/>
</dbReference>
<comment type="similarity">
    <text evidence="5">Belongs to the JMJD6 family.</text>
</comment>
<feature type="non-terminal residue" evidence="12">
    <location>
        <position position="1"/>
    </location>
</feature>
<comment type="caution">
    <text evidence="12">The sequence shown here is derived from an EMBL/GenBank/DDBJ whole genome shotgun (WGS) entry which is preliminary data.</text>
</comment>
<accession>A0A6S7I614</accession>
<dbReference type="Proteomes" id="UP001152795">
    <property type="component" value="Unassembled WGS sequence"/>
</dbReference>
<sequence>MEIARISEITYNEFVENYLSKNLPCLLDERFTRNWKSRQQWICSGKPCFEFLSKSFGEATVPVADCNQVQFQSHPKHSMLFKDFIEYWKEKNNGTLEGIKCWYLKDWHFCKQFPDYKAYETPTLFQSDWLNEFWDQWTDMNDDYRFVYMGPQGTWTPFHADVFRSYSWSANICGHKKWILYPPGSEKYLKDNHGNLVFDITSSQIQDTKKFPHFHKAPQPIVVNQKEGEIIFVPSCWHHQVINMEDTISINHNWINGSGVLQSWQHLKGELHL</sequence>
<evidence type="ECO:0000256" key="7">
    <source>
        <dbReference type="ARBA" id="ARBA00067203"/>
    </source>
</evidence>
<evidence type="ECO:0000313" key="12">
    <source>
        <dbReference type="EMBL" id="CAB4001782.1"/>
    </source>
</evidence>
<dbReference type="EMBL" id="CACRXK020004179">
    <property type="protein sequence ID" value="CAB4001782.1"/>
    <property type="molecule type" value="Genomic_DNA"/>
</dbReference>
<dbReference type="PROSITE" id="PS51184">
    <property type="entry name" value="JMJC"/>
    <property type="match status" value="1"/>
</dbReference>
<dbReference type="GO" id="GO:0005634">
    <property type="term" value="C:nucleus"/>
    <property type="evidence" value="ECO:0007669"/>
    <property type="project" value="TreeGrafter"/>
</dbReference>
<evidence type="ECO:0000256" key="5">
    <source>
        <dbReference type="ARBA" id="ARBA00038068"/>
    </source>
</evidence>
<evidence type="ECO:0000256" key="6">
    <source>
        <dbReference type="ARBA" id="ARBA00047762"/>
    </source>
</evidence>
<protein>
    <recommendedName>
        <fullName evidence="7">2-oxoglutarate and iron-dependent oxygenase JMJD4</fullName>
    </recommendedName>
    <alternativeName>
        <fullName evidence="8">JmjC domain-containing protein 4</fullName>
    </alternativeName>
    <alternativeName>
        <fullName evidence="10">Jumonji domain-containing protein 4</fullName>
    </alternativeName>
    <alternativeName>
        <fullName evidence="9">Lysyl-hydroxylase JMJD4</fullName>
    </alternativeName>
</protein>
<dbReference type="GO" id="GO:0016706">
    <property type="term" value="F:2-oxoglutarate-dependent dioxygenase activity"/>
    <property type="evidence" value="ECO:0007669"/>
    <property type="project" value="UniProtKB-ARBA"/>
</dbReference>
<dbReference type="Gene3D" id="2.60.120.650">
    <property type="entry name" value="Cupin"/>
    <property type="match status" value="1"/>
</dbReference>
<feature type="domain" description="JmjC" evidence="11">
    <location>
        <begin position="110"/>
        <end position="271"/>
    </location>
</feature>
<name>A0A6S7I614_PARCT</name>
<dbReference type="FunFam" id="2.60.120.650:FF:000030">
    <property type="entry name" value="JmjC domain-containing protein 4"/>
    <property type="match status" value="1"/>
</dbReference>
<evidence type="ECO:0000256" key="1">
    <source>
        <dbReference type="ARBA" id="ARBA00001954"/>
    </source>
</evidence>
<evidence type="ECO:0000313" key="13">
    <source>
        <dbReference type="Proteomes" id="UP001152795"/>
    </source>
</evidence>
<keyword evidence="13" id="KW-1185">Reference proteome</keyword>
<evidence type="ECO:0000256" key="8">
    <source>
        <dbReference type="ARBA" id="ARBA00078704"/>
    </source>
</evidence>
<comment type="cofactor">
    <cofactor evidence="1">
        <name>Fe(2+)</name>
        <dbReference type="ChEBI" id="CHEBI:29033"/>
    </cofactor>
</comment>
<dbReference type="AlphaFoldDB" id="A0A6S7I614"/>
<dbReference type="GO" id="GO:0045905">
    <property type="term" value="P:positive regulation of translational termination"/>
    <property type="evidence" value="ECO:0007669"/>
    <property type="project" value="TreeGrafter"/>
</dbReference>
<dbReference type="GO" id="GO:0046872">
    <property type="term" value="F:metal ion binding"/>
    <property type="evidence" value="ECO:0007669"/>
    <property type="project" value="UniProtKB-KW"/>
</dbReference>
<evidence type="ECO:0000256" key="2">
    <source>
        <dbReference type="ARBA" id="ARBA00022723"/>
    </source>
</evidence>
<evidence type="ECO:0000259" key="11">
    <source>
        <dbReference type="PROSITE" id="PS51184"/>
    </source>
</evidence>
<keyword evidence="2" id="KW-0479">Metal-binding</keyword>
<keyword evidence="3" id="KW-0560">Oxidoreductase</keyword>
<organism evidence="12 13">
    <name type="scientific">Paramuricea clavata</name>
    <name type="common">Red gorgonian</name>
    <name type="synonym">Violescent sea-whip</name>
    <dbReference type="NCBI Taxonomy" id="317549"/>
    <lineage>
        <taxon>Eukaryota</taxon>
        <taxon>Metazoa</taxon>
        <taxon>Cnidaria</taxon>
        <taxon>Anthozoa</taxon>
        <taxon>Octocorallia</taxon>
        <taxon>Malacalcyonacea</taxon>
        <taxon>Plexauridae</taxon>
        <taxon>Paramuricea</taxon>
    </lineage>
</organism>
<dbReference type="SMART" id="SM00558">
    <property type="entry name" value="JmjC"/>
    <property type="match status" value="1"/>
</dbReference>
<keyword evidence="4" id="KW-0408">Iron</keyword>
<evidence type="ECO:0000256" key="10">
    <source>
        <dbReference type="ARBA" id="ARBA00082904"/>
    </source>
</evidence>
<dbReference type="PANTHER" id="PTHR12480">
    <property type="entry name" value="ARGININE DEMETHYLASE AND LYSYL-HYDROXYLASE JMJD"/>
    <property type="match status" value="1"/>
</dbReference>
<dbReference type="GO" id="GO:0140096">
    <property type="term" value="F:catalytic activity, acting on a protein"/>
    <property type="evidence" value="ECO:0007669"/>
    <property type="project" value="UniProtKB-ARBA"/>
</dbReference>
<dbReference type="PANTHER" id="PTHR12480:SF6">
    <property type="entry name" value="2-OXOGLUTARATE AND IRON-DEPENDENT OXYGENASE JMJD4"/>
    <property type="match status" value="1"/>
</dbReference>
<dbReference type="OrthoDB" id="203487at2759"/>
<evidence type="ECO:0000256" key="3">
    <source>
        <dbReference type="ARBA" id="ARBA00023002"/>
    </source>
</evidence>
<dbReference type="InterPro" id="IPR050910">
    <property type="entry name" value="JMJD6_ArgDemeth/LysHydrox"/>
</dbReference>
<dbReference type="SUPFAM" id="SSF51197">
    <property type="entry name" value="Clavaminate synthase-like"/>
    <property type="match status" value="1"/>
</dbReference>
<dbReference type="InterPro" id="IPR003347">
    <property type="entry name" value="JmjC_dom"/>
</dbReference>
<gene>
    <name evidence="12" type="ORF">PACLA_8A063847</name>
</gene>
<evidence type="ECO:0000256" key="9">
    <source>
        <dbReference type="ARBA" id="ARBA00080747"/>
    </source>
</evidence>
<dbReference type="GO" id="GO:0005737">
    <property type="term" value="C:cytoplasm"/>
    <property type="evidence" value="ECO:0007669"/>
    <property type="project" value="TreeGrafter"/>
</dbReference>
<dbReference type="InterPro" id="IPR041667">
    <property type="entry name" value="Cupin_8"/>
</dbReference>
<dbReference type="GO" id="GO:0043565">
    <property type="term" value="F:sequence-specific DNA binding"/>
    <property type="evidence" value="ECO:0007669"/>
    <property type="project" value="TreeGrafter"/>
</dbReference>
<reference evidence="12" key="1">
    <citation type="submission" date="2020-04" db="EMBL/GenBank/DDBJ databases">
        <authorList>
            <person name="Alioto T."/>
            <person name="Alioto T."/>
            <person name="Gomez Garrido J."/>
        </authorList>
    </citation>
    <scope>NUCLEOTIDE SEQUENCE</scope>
    <source>
        <strain evidence="12">A484AB</strain>
    </source>
</reference>
<comment type="catalytic activity">
    <reaction evidence="6">
        <text>L-lysyl-[protein] + 2-oxoglutarate + O2 = 4-hydroxy-L-lysyl-[protein] + succinate + CO2</text>
        <dbReference type="Rhea" id="RHEA:57156"/>
        <dbReference type="Rhea" id="RHEA-COMP:9752"/>
        <dbReference type="Rhea" id="RHEA-COMP:15084"/>
        <dbReference type="ChEBI" id="CHEBI:15379"/>
        <dbReference type="ChEBI" id="CHEBI:16526"/>
        <dbReference type="ChEBI" id="CHEBI:16810"/>
        <dbReference type="ChEBI" id="CHEBI:29969"/>
        <dbReference type="ChEBI" id="CHEBI:30031"/>
        <dbReference type="ChEBI" id="CHEBI:141495"/>
    </reaction>
</comment>